<organism evidence="2 3">
    <name type="scientific">Geopseudomonas aromaticivorans</name>
    <dbReference type="NCBI Taxonomy" id="2849492"/>
    <lineage>
        <taxon>Bacteria</taxon>
        <taxon>Pseudomonadati</taxon>
        <taxon>Pseudomonadota</taxon>
        <taxon>Gammaproteobacteria</taxon>
        <taxon>Pseudomonadales</taxon>
        <taxon>Pseudomonadaceae</taxon>
        <taxon>Geopseudomonas</taxon>
    </lineage>
</organism>
<keyword evidence="1" id="KW-0732">Signal</keyword>
<protein>
    <submittedName>
        <fullName evidence="2">DUF2790 domain-containing protein</fullName>
    </submittedName>
</protein>
<feature type="chain" id="PRO_5047488041" evidence="1">
    <location>
        <begin position="20"/>
        <end position="90"/>
    </location>
</feature>
<evidence type="ECO:0000313" key="2">
    <source>
        <dbReference type="EMBL" id="MBV2134045.1"/>
    </source>
</evidence>
<name>A0ABS6MZ16_9GAMM</name>
<dbReference type="Proteomes" id="UP000813068">
    <property type="component" value="Unassembled WGS sequence"/>
</dbReference>
<keyword evidence="3" id="KW-1185">Reference proteome</keyword>
<proteinExistence type="predicted"/>
<accession>A0ABS6MZ16</accession>
<dbReference type="InterPro" id="IPR021245">
    <property type="entry name" value="DUF2790"/>
</dbReference>
<dbReference type="Pfam" id="PF10976">
    <property type="entry name" value="DUF2790"/>
    <property type="match status" value="1"/>
</dbReference>
<dbReference type="EMBL" id="JAHRGL010000049">
    <property type="protein sequence ID" value="MBV2134045.1"/>
    <property type="molecule type" value="Genomic_DNA"/>
</dbReference>
<evidence type="ECO:0000256" key="1">
    <source>
        <dbReference type="SAM" id="SignalP"/>
    </source>
</evidence>
<sequence length="90" mass="9844">MKALTLLALALTGVSCMVAAEQRPANVENQDLQNVEHYNYGMDLDVARVIRPAETPNICGPAPVQMVYEDHQGQRHTLEYLVMGSGCDNG</sequence>
<dbReference type="PROSITE" id="PS51257">
    <property type="entry name" value="PROKAR_LIPOPROTEIN"/>
    <property type="match status" value="1"/>
</dbReference>
<feature type="signal peptide" evidence="1">
    <location>
        <begin position="1"/>
        <end position="19"/>
    </location>
</feature>
<evidence type="ECO:0000313" key="3">
    <source>
        <dbReference type="Proteomes" id="UP000813068"/>
    </source>
</evidence>
<gene>
    <name evidence="2" type="ORF">KRX52_14790</name>
</gene>
<reference evidence="2 3" key="1">
    <citation type="submission" date="2021-06" db="EMBL/GenBank/DDBJ databases">
        <title>Differences between aerobic and microaerobic xylene degrading microbial communities.</title>
        <authorList>
            <person name="Banerjee S."/>
            <person name="Tancsics A."/>
        </authorList>
    </citation>
    <scope>NUCLEOTIDE SEQUENCE [LARGE SCALE GENOMIC DNA]</scope>
    <source>
        <strain evidence="2 3">MAP12</strain>
    </source>
</reference>
<dbReference type="RefSeq" id="WP_217682491.1">
    <property type="nucleotide sequence ID" value="NZ_JAHRGL010000049.1"/>
</dbReference>
<comment type="caution">
    <text evidence="2">The sequence shown here is derived from an EMBL/GenBank/DDBJ whole genome shotgun (WGS) entry which is preliminary data.</text>
</comment>